<gene>
    <name evidence="2" type="ORF">BBAD15_g11534</name>
</gene>
<evidence type="ECO:0000313" key="3">
    <source>
        <dbReference type="Proteomes" id="UP000030106"/>
    </source>
</evidence>
<feature type="region of interest" description="Disordered" evidence="1">
    <location>
        <begin position="174"/>
        <end position="209"/>
    </location>
</feature>
<dbReference type="EMBL" id="ANFO01001269">
    <property type="protein sequence ID" value="KGQ03240.1"/>
    <property type="molecule type" value="Genomic_DNA"/>
</dbReference>
<reference evidence="2 3" key="1">
    <citation type="submission" date="2012-10" db="EMBL/GenBank/DDBJ databases">
        <title>Genome sequencing and analysis of entomopathogenic fungi Beauveria bassiana D1-5.</title>
        <authorList>
            <person name="Li Q."/>
            <person name="Wang L."/>
            <person name="Zhang Z."/>
            <person name="Wang Q."/>
            <person name="Ren J."/>
            <person name="Wang M."/>
            <person name="Xu W."/>
            <person name="Wang J."/>
            <person name="Lu Y."/>
            <person name="Du Q."/>
            <person name="Sun Z."/>
        </authorList>
    </citation>
    <scope>NUCLEOTIDE SEQUENCE [LARGE SCALE GENOMIC DNA]</scope>
    <source>
        <strain evidence="2 3">D1-5</strain>
    </source>
</reference>
<dbReference type="HOGENOM" id="CLU_114174_0_0_1"/>
<dbReference type="Proteomes" id="UP000030106">
    <property type="component" value="Unassembled WGS sequence"/>
</dbReference>
<protein>
    <submittedName>
        <fullName evidence="2">Uncharacterized protein</fullName>
    </submittedName>
</protein>
<proteinExistence type="predicted"/>
<evidence type="ECO:0000313" key="2">
    <source>
        <dbReference type="EMBL" id="KGQ03240.1"/>
    </source>
</evidence>
<evidence type="ECO:0000256" key="1">
    <source>
        <dbReference type="SAM" id="MobiDB-lite"/>
    </source>
</evidence>
<organism evidence="2 3">
    <name type="scientific">Beauveria bassiana D1-5</name>
    <dbReference type="NCBI Taxonomy" id="1245745"/>
    <lineage>
        <taxon>Eukaryota</taxon>
        <taxon>Fungi</taxon>
        <taxon>Dikarya</taxon>
        <taxon>Ascomycota</taxon>
        <taxon>Pezizomycotina</taxon>
        <taxon>Sordariomycetes</taxon>
        <taxon>Hypocreomycetidae</taxon>
        <taxon>Hypocreales</taxon>
        <taxon>Cordycipitaceae</taxon>
        <taxon>Beauveria</taxon>
    </lineage>
</organism>
<dbReference type="AlphaFoldDB" id="A0A0A2VAY9"/>
<sequence length="209" mass="23096">MCKSFPALQRLSFGAKYSSSDSAKCSYVIRHIVERYKNSLDYLLLDWSKAEPTFLAWNAADLSLAGVKSMTRLTELVVATPFLHRDQNDDDRAFWASLLAPNLNVLSIEGINGDWLALPLISAVGDNCSRMRTVTVDCKQPPADEAAVRSMLDSKSIGHEFCYTVAAEPADSDNFYRCGIDESGDSDDNEESEESDGSDDIEESEESDD</sequence>
<feature type="compositionally biased region" description="Acidic residues" evidence="1">
    <location>
        <begin position="182"/>
        <end position="209"/>
    </location>
</feature>
<dbReference type="OrthoDB" id="4757858at2759"/>
<accession>A0A0A2VAY9</accession>
<comment type="caution">
    <text evidence="2">The sequence shown here is derived from an EMBL/GenBank/DDBJ whole genome shotgun (WGS) entry which is preliminary data.</text>
</comment>
<name>A0A0A2VAY9_BEABA</name>